<name>I3SUH3_MEDTR</name>
<evidence type="ECO:0000313" key="1">
    <source>
        <dbReference type="EMBL" id="AFK43915.1"/>
    </source>
</evidence>
<organism evidence="1">
    <name type="scientific">Medicago truncatula</name>
    <name type="common">Barrel medic</name>
    <name type="synonym">Medicago tribuloides</name>
    <dbReference type="NCBI Taxonomy" id="3880"/>
    <lineage>
        <taxon>Eukaryota</taxon>
        <taxon>Viridiplantae</taxon>
        <taxon>Streptophyta</taxon>
        <taxon>Embryophyta</taxon>
        <taxon>Tracheophyta</taxon>
        <taxon>Spermatophyta</taxon>
        <taxon>Magnoliopsida</taxon>
        <taxon>eudicotyledons</taxon>
        <taxon>Gunneridae</taxon>
        <taxon>Pentapetalae</taxon>
        <taxon>rosids</taxon>
        <taxon>fabids</taxon>
        <taxon>Fabales</taxon>
        <taxon>Fabaceae</taxon>
        <taxon>Papilionoideae</taxon>
        <taxon>50 kb inversion clade</taxon>
        <taxon>NPAAA clade</taxon>
        <taxon>Hologalegina</taxon>
        <taxon>IRL clade</taxon>
        <taxon>Trifolieae</taxon>
        <taxon>Medicago</taxon>
    </lineage>
</organism>
<dbReference type="EMBL" id="BT144121">
    <property type="protein sequence ID" value="AFK43915.1"/>
    <property type="molecule type" value="mRNA"/>
</dbReference>
<sequence length="97" mass="11390">MCSVMIGHIAFVQMGRLLLKWRRRMRKDSMVVSLRVSSVWEARIWGSRIFVVVEVDRRCLMSIHKLPVKEKEGFVQPKPGEEYISKLVVFDLSLSPW</sequence>
<dbReference type="AlphaFoldDB" id="I3SUH3"/>
<proteinExistence type="evidence at transcript level"/>
<protein>
    <submittedName>
        <fullName evidence="1">Uncharacterized protein</fullName>
    </submittedName>
</protein>
<reference evidence="1" key="1">
    <citation type="submission" date="2012-05" db="EMBL/GenBank/DDBJ databases">
        <authorList>
            <person name="Krishnakumar V."/>
            <person name="Cheung F."/>
            <person name="Xiao Y."/>
            <person name="Chan A."/>
            <person name="Moskal W.A."/>
            <person name="Town C.D."/>
        </authorList>
    </citation>
    <scope>NUCLEOTIDE SEQUENCE</scope>
</reference>
<accession>I3SUH3</accession>